<reference evidence="3" key="1">
    <citation type="submission" date="2018-03" db="EMBL/GenBank/DDBJ databases">
        <authorList>
            <person name="Rodrigo-Torres L."/>
            <person name="Arahal R. D."/>
            <person name="Lucena T."/>
        </authorList>
    </citation>
    <scope>NUCLEOTIDE SEQUENCE [LARGE SCALE GENOMIC DNA]</scope>
    <source>
        <strain evidence="3">CECT 8871</strain>
    </source>
</reference>
<accession>A0A2R8AQ90</accession>
<dbReference type="InterPro" id="IPR024535">
    <property type="entry name" value="RHGA/B-epi-like_pectate_lyase"/>
</dbReference>
<feature type="domain" description="Rhamnogalacturonase A/B/Epimerase-like pectate lyase" evidence="1">
    <location>
        <begin position="188"/>
        <end position="244"/>
    </location>
</feature>
<dbReference type="Gene3D" id="2.160.20.10">
    <property type="entry name" value="Single-stranded right-handed beta-helix, Pectin lyase-like"/>
    <property type="match status" value="2"/>
</dbReference>
<dbReference type="EMBL" id="OMOJ01000001">
    <property type="protein sequence ID" value="SPF78246.1"/>
    <property type="molecule type" value="Genomic_DNA"/>
</dbReference>
<protein>
    <recommendedName>
        <fullName evidence="1">Rhamnogalacturonase A/B/Epimerase-like pectate lyase domain-containing protein</fullName>
    </recommendedName>
</protein>
<dbReference type="Proteomes" id="UP000244904">
    <property type="component" value="Unassembled WGS sequence"/>
</dbReference>
<proteinExistence type="predicted"/>
<sequence length="761" mass="82164">MNKAISEGVVFMPPAFSFGLGQWSSGDGTPGSDTYANNGNAALVPSDGDFGGCLELVKTQSTQKLRYMGETPMLPGCYLQITARVKAVSGPLPSVRIAGWAGKSGGAHVSGLVEAGPSTALTGYGEVVEVKAIVGPGARTGVNLPWGTEPVYGHFGLDLTGATGGVVRIDDLVIEDITHAFHRKMMDWVDVRDFGAAGNGVTDDSAAFEAADAAADGRDILVPAGVYRLNSSVTLDNRVRFEGTLSMPDSAVLALTKSFELPTYIDAFGDEEQAFRKAFQALLNNADHESLDLGGRRISVTGPIDMQAAVNNRTEFAQRRVIRNGQLRAEDTGNWTPDVVTSQASYSANTQYRLKNVTNVANIPVGSLVTGAGVGREVYVRARNIAAQELTLSQPLYDAEGTQTYTFTRFKYILDFSGFDKLQDFELSNIELQCNELASGVMLGKSGLIMHVRDVVFNRPGHRGLTSIGEGCAGMLVDRCKFISKENGELVQNRHTIALNANSNDVKLRNNRVTQFRHFAVLSGGYQMIIGNHFFQGDSSSNGVRTAGIVLASRACNVTISHNYVDNCFVEWTNERETSPDFTGGFAFSGLTINSNVFLCSHVASWFAFVVVKPYGSGQYVNGLNVSGNTFRSVGGSIDRIERVDTSFAGLDMGKMRNIDFAGNTFQNVTRGTQNPLTLTHVQSSVASTWQIGTDAHLPFDGYLQKVESFAPTDAIKNSSNVKQWDMPYVRPEQGSNKNEVHVAWPSSVKGEVTLTVRCDD</sequence>
<evidence type="ECO:0000259" key="1">
    <source>
        <dbReference type="Pfam" id="PF12708"/>
    </source>
</evidence>
<evidence type="ECO:0000313" key="3">
    <source>
        <dbReference type="Proteomes" id="UP000244904"/>
    </source>
</evidence>
<name>A0A2R8AQ90_9RHOB</name>
<organism evidence="2 3">
    <name type="scientific">Pseudoprimorskyibacter insulae</name>
    <dbReference type="NCBI Taxonomy" id="1695997"/>
    <lineage>
        <taxon>Bacteria</taxon>
        <taxon>Pseudomonadati</taxon>
        <taxon>Pseudomonadota</taxon>
        <taxon>Alphaproteobacteria</taxon>
        <taxon>Rhodobacterales</taxon>
        <taxon>Paracoccaceae</taxon>
        <taxon>Pseudoprimorskyibacter</taxon>
    </lineage>
</organism>
<dbReference type="AlphaFoldDB" id="A0A2R8AQ90"/>
<dbReference type="SUPFAM" id="SSF51126">
    <property type="entry name" value="Pectin lyase-like"/>
    <property type="match status" value="1"/>
</dbReference>
<dbReference type="InterPro" id="IPR012334">
    <property type="entry name" value="Pectin_lyas_fold"/>
</dbReference>
<keyword evidence="3" id="KW-1185">Reference proteome</keyword>
<dbReference type="Pfam" id="PF12708">
    <property type="entry name" value="Pect-lyase_RHGA_epim"/>
    <property type="match status" value="1"/>
</dbReference>
<dbReference type="InterPro" id="IPR011050">
    <property type="entry name" value="Pectin_lyase_fold/virulence"/>
</dbReference>
<dbReference type="OrthoDB" id="7749009at2"/>
<evidence type="ECO:0000313" key="2">
    <source>
        <dbReference type="EMBL" id="SPF78246.1"/>
    </source>
</evidence>
<dbReference type="RefSeq" id="WP_108884905.1">
    <property type="nucleotide sequence ID" value="NZ_OMOJ01000001.1"/>
</dbReference>
<gene>
    <name evidence="2" type="ORF">PRI8871_00839</name>
</gene>